<protein>
    <recommendedName>
        <fullName evidence="4">DUF222 domain-containing protein</fullName>
    </recommendedName>
</protein>
<organism evidence="2 3">
    <name type="scientific">Nocardioides marmoribigeumensis</name>
    <dbReference type="NCBI Taxonomy" id="433649"/>
    <lineage>
        <taxon>Bacteria</taxon>
        <taxon>Bacillati</taxon>
        <taxon>Actinomycetota</taxon>
        <taxon>Actinomycetes</taxon>
        <taxon>Propionibacteriales</taxon>
        <taxon>Nocardioidaceae</taxon>
        <taxon>Nocardioides</taxon>
    </lineage>
</organism>
<name>A0ABU2BP86_9ACTN</name>
<evidence type="ECO:0000313" key="3">
    <source>
        <dbReference type="Proteomes" id="UP001183648"/>
    </source>
</evidence>
<proteinExistence type="predicted"/>
<evidence type="ECO:0000256" key="1">
    <source>
        <dbReference type="SAM" id="MobiDB-lite"/>
    </source>
</evidence>
<accession>A0ABU2BP86</accession>
<feature type="compositionally biased region" description="Basic and acidic residues" evidence="1">
    <location>
        <begin position="231"/>
        <end position="241"/>
    </location>
</feature>
<dbReference type="Proteomes" id="UP001183648">
    <property type="component" value="Unassembled WGS sequence"/>
</dbReference>
<dbReference type="EMBL" id="JAVDYG010000001">
    <property type="protein sequence ID" value="MDR7360457.1"/>
    <property type="molecule type" value="Genomic_DNA"/>
</dbReference>
<feature type="region of interest" description="Disordered" evidence="1">
    <location>
        <begin position="230"/>
        <end position="275"/>
    </location>
</feature>
<evidence type="ECO:0000313" key="2">
    <source>
        <dbReference type="EMBL" id="MDR7360457.1"/>
    </source>
</evidence>
<comment type="caution">
    <text evidence="2">The sequence shown here is derived from an EMBL/GenBank/DDBJ whole genome shotgun (WGS) entry which is preliminary data.</text>
</comment>
<keyword evidence="3" id="KW-1185">Reference proteome</keyword>
<sequence>MAELAQIRREHVHRSVAEYDPANPLGEHRLVQGHQEYDAATVVLDAYWLATGANLEADGEMLTDRDCALLLRGLGFEVQGPSLPPVRWTNAATVGTDHSHATWALAARERLEEAARVYRSVVTVAELADFVQRRSQIRSAAASTSWLGDVLGRVATGCADRAEPFLSSLCVDARGRVGASYATSLRVLRGVTPEDVDAQSAQERLDCHRHFGAELPEDGGRPTVFLATPAPRERAAREPRAPRAATARATTTRSSTRTATPKAAPPPPKPLATCPVHFTVLPPSGICDYCD</sequence>
<feature type="compositionally biased region" description="Low complexity" evidence="1">
    <location>
        <begin position="242"/>
        <end position="262"/>
    </location>
</feature>
<evidence type="ECO:0008006" key="4">
    <source>
        <dbReference type="Google" id="ProtNLM"/>
    </source>
</evidence>
<gene>
    <name evidence="2" type="ORF">J2S63_000010</name>
</gene>
<reference evidence="2 3" key="1">
    <citation type="submission" date="2023-07" db="EMBL/GenBank/DDBJ databases">
        <title>Sequencing the genomes of 1000 actinobacteria strains.</title>
        <authorList>
            <person name="Klenk H.-P."/>
        </authorList>
    </citation>
    <scope>NUCLEOTIDE SEQUENCE [LARGE SCALE GENOMIC DNA]</scope>
    <source>
        <strain evidence="2 3">DSM 19426</strain>
    </source>
</reference>
<dbReference type="RefSeq" id="WP_310296924.1">
    <property type="nucleotide sequence ID" value="NZ_BAAAPS010000006.1"/>
</dbReference>